<dbReference type="PANTHER" id="PTHR42748:SF11">
    <property type="entry name" value="NMRA-LIKE DOMAIN-CONTAINING PROTEIN"/>
    <property type="match status" value="1"/>
</dbReference>
<dbReference type="Pfam" id="PF05368">
    <property type="entry name" value="NmrA"/>
    <property type="match status" value="2"/>
</dbReference>
<dbReference type="PANTHER" id="PTHR42748">
    <property type="entry name" value="NITROGEN METABOLITE REPRESSION PROTEIN NMRA FAMILY MEMBER"/>
    <property type="match status" value="1"/>
</dbReference>
<proteinExistence type="inferred from homology"/>
<evidence type="ECO:0000313" key="5">
    <source>
        <dbReference type="Proteomes" id="UP000566819"/>
    </source>
</evidence>
<protein>
    <recommendedName>
        <fullName evidence="3">NmrA-like domain-containing protein</fullName>
    </recommendedName>
</protein>
<dbReference type="Proteomes" id="UP000566819">
    <property type="component" value="Unassembled WGS sequence"/>
</dbReference>
<dbReference type="Gene3D" id="3.40.50.720">
    <property type="entry name" value="NAD(P)-binding Rossmann-like Domain"/>
    <property type="match status" value="1"/>
</dbReference>
<evidence type="ECO:0000256" key="1">
    <source>
        <dbReference type="ARBA" id="ARBA00006328"/>
    </source>
</evidence>
<evidence type="ECO:0000313" key="4">
    <source>
        <dbReference type="EMBL" id="KAF4631569.1"/>
    </source>
</evidence>
<dbReference type="Gene3D" id="3.90.25.10">
    <property type="entry name" value="UDP-galactose 4-epimerase, domain 1"/>
    <property type="match status" value="1"/>
</dbReference>
<keyword evidence="2" id="KW-0521">NADP</keyword>
<dbReference type="OrthoDB" id="3358371at2759"/>
<evidence type="ECO:0000259" key="3">
    <source>
        <dbReference type="Pfam" id="PF05368"/>
    </source>
</evidence>
<dbReference type="InterPro" id="IPR008030">
    <property type="entry name" value="NmrA-like"/>
</dbReference>
<dbReference type="EMBL" id="JAAMPI010000431">
    <property type="protein sequence ID" value="KAF4631569.1"/>
    <property type="molecule type" value="Genomic_DNA"/>
</dbReference>
<feature type="domain" description="NmrA-like" evidence="3">
    <location>
        <begin position="157"/>
        <end position="282"/>
    </location>
</feature>
<sequence>MPKTFAVFGVTGHQGGSIINYVLNDPSLSQKYTIRAITRNISSEKAKRLKKKVEVIQDDTLDQASLEVALTDTHIVCAMIIVSGFGPDGFEVEFNNAKTIADIAVEKGVSYFIFSRLPSVSKMSSGQHTKVIPFNAKAKAEKYIHGLSIKSDFFAGDGTWVLTRPISSETGFPYIDIDGDTGKFVGAILTELDKYESKTFCTAERIYTLEEIAAILSRTTGKTVVYKQISLEEFKNNLSLPPFLAELFINGLVCQEQYGYFGPDSRELVAWAQANAQGRLTTLEYLIAHPLQLV</sequence>
<reference evidence="4 5" key="1">
    <citation type="submission" date="2020-03" db="EMBL/GenBank/DDBJ databases">
        <title>Draft Genome Sequence of Cudoniella acicularis.</title>
        <authorList>
            <person name="Buettner E."/>
            <person name="Kellner H."/>
        </authorList>
    </citation>
    <scope>NUCLEOTIDE SEQUENCE [LARGE SCALE GENOMIC DNA]</scope>
    <source>
        <strain evidence="4 5">DSM 108380</strain>
    </source>
</reference>
<dbReference type="InterPro" id="IPR036291">
    <property type="entry name" value="NAD(P)-bd_dom_sf"/>
</dbReference>
<comment type="caution">
    <text evidence="4">The sequence shown here is derived from an EMBL/GenBank/DDBJ whole genome shotgun (WGS) entry which is preliminary data.</text>
</comment>
<comment type="similarity">
    <text evidence="1">Belongs to the NmrA-type oxidoreductase family.</text>
</comment>
<dbReference type="SUPFAM" id="SSF51735">
    <property type="entry name" value="NAD(P)-binding Rossmann-fold domains"/>
    <property type="match status" value="1"/>
</dbReference>
<name>A0A8H4RMR4_9HELO</name>
<accession>A0A8H4RMR4</accession>
<organism evidence="4 5">
    <name type="scientific">Cudoniella acicularis</name>
    <dbReference type="NCBI Taxonomy" id="354080"/>
    <lineage>
        <taxon>Eukaryota</taxon>
        <taxon>Fungi</taxon>
        <taxon>Dikarya</taxon>
        <taxon>Ascomycota</taxon>
        <taxon>Pezizomycotina</taxon>
        <taxon>Leotiomycetes</taxon>
        <taxon>Helotiales</taxon>
        <taxon>Tricladiaceae</taxon>
        <taxon>Cudoniella</taxon>
    </lineage>
</organism>
<dbReference type="AlphaFoldDB" id="A0A8H4RMR4"/>
<dbReference type="InterPro" id="IPR051164">
    <property type="entry name" value="NmrA-like_oxidored"/>
</dbReference>
<dbReference type="GO" id="GO:0005634">
    <property type="term" value="C:nucleus"/>
    <property type="evidence" value="ECO:0007669"/>
    <property type="project" value="TreeGrafter"/>
</dbReference>
<evidence type="ECO:0000256" key="2">
    <source>
        <dbReference type="ARBA" id="ARBA00022857"/>
    </source>
</evidence>
<keyword evidence="5" id="KW-1185">Reference proteome</keyword>
<gene>
    <name evidence="4" type="ORF">G7Y89_g6569</name>
</gene>
<feature type="domain" description="NmrA-like" evidence="3">
    <location>
        <begin position="3"/>
        <end position="151"/>
    </location>
</feature>